<dbReference type="InterPro" id="IPR028098">
    <property type="entry name" value="Glyco_trans_4-like_N"/>
</dbReference>
<name>A0A3D9HAX2_9PROT</name>
<dbReference type="InterPro" id="IPR050194">
    <property type="entry name" value="Glycosyltransferase_grp1"/>
</dbReference>
<dbReference type="OrthoDB" id="9802525at2"/>
<dbReference type="Gene3D" id="3.40.50.2000">
    <property type="entry name" value="Glycogen Phosphorylase B"/>
    <property type="match status" value="2"/>
</dbReference>
<dbReference type="EMBL" id="QRDW01000010">
    <property type="protein sequence ID" value="RED46136.1"/>
    <property type="molecule type" value="Genomic_DNA"/>
</dbReference>
<dbReference type="CDD" id="cd03814">
    <property type="entry name" value="GT4-like"/>
    <property type="match status" value="1"/>
</dbReference>
<organism evidence="2 3">
    <name type="scientific">Aestuariispira insulae</name>
    <dbReference type="NCBI Taxonomy" id="1461337"/>
    <lineage>
        <taxon>Bacteria</taxon>
        <taxon>Pseudomonadati</taxon>
        <taxon>Pseudomonadota</taxon>
        <taxon>Alphaproteobacteria</taxon>
        <taxon>Rhodospirillales</taxon>
        <taxon>Kiloniellaceae</taxon>
        <taxon>Aestuariispira</taxon>
    </lineage>
</organism>
<reference evidence="2 3" key="1">
    <citation type="submission" date="2018-07" db="EMBL/GenBank/DDBJ databases">
        <title>Genomic Encyclopedia of Type Strains, Phase III (KMG-III): the genomes of soil and plant-associated and newly described type strains.</title>
        <authorList>
            <person name="Whitman W."/>
        </authorList>
    </citation>
    <scope>NUCLEOTIDE SEQUENCE [LARGE SCALE GENOMIC DNA]</scope>
    <source>
        <strain evidence="2 3">CECT 8488</strain>
    </source>
</reference>
<dbReference type="Pfam" id="PF13439">
    <property type="entry name" value="Glyco_transf_4"/>
    <property type="match status" value="1"/>
</dbReference>
<dbReference type="PANTHER" id="PTHR45947">
    <property type="entry name" value="SULFOQUINOVOSYL TRANSFERASE SQD2"/>
    <property type="match status" value="1"/>
</dbReference>
<protein>
    <submittedName>
        <fullName evidence="2">Glycosyltransferase involved in cell wall biosynthesis</fullName>
    </submittedName>
</protein>
<dbReference type="PANTHER" id="PTHR45947:SF3">
    <property type="entry name" value="SULFOQUINOVOSYL TRANSFERASE SQD2"/>
    <property type="match status" value="1"/>
</dbReference>
<feature type="domain" description="Glycosyltransferase subfamily 4-like N-terminal" evidence="1">
    <location>
        <begin position="14"/>
        <end position="165"/>
    </location>
</feature>
<dbReference type="SUPFAM" id="SSF53756">
    <property type="entry name" value="UDP-Glycosyltransferase/glycogen phosphorylase"/>
    <property type="match status" value="1"/>
</dbReference>
<dbReference type="Proteomes" id="UP000256845">
    <property type="component" value="Unassembled WGS sequence"/>
</dbReference>
<dbReference type="AlphaFoldDB" id="A0A3D9HAX2"/>
<evidence type="ECO:0000259" key="1">
    <source>
        <dbReference type="Pfam" id="PF13439"/>
    </source>
</evidence>
<gene>
    <name evidence="2" type="ORF">DFP90_11045</name>
</gene>
<comment type="caution">
    <text evidence="2">The sequence shown here is derived from an EMBL/GenBank/DDBJ whole genome shotgun (WGS) entry which is preliminary data.</text>
</comment>
<evidence type="ECO:0000313" key="2">
    <source>
        <dbReference type="EMBL" id="RED46136.1"/>
    </source>
</evidence>
<accession>A0A3D9HAX2</accession>
<evidence type="ECO:0000313" key="3">
    <source>
        <dbReference type="Proteomes" id="UP000256845"/>
    </source>
</evidence>
<dbReference type="RefSeq" id="WP_115938077.1">
    <property type="nucleotide sequence ID" value="NZ_QRDW01000010.1"/>
</dbReference>
<dbReference type="Pfam" id="PF13692">
    <property type="entry name" value="Glyco_trans_1_4"/>
    <property type="match status" value="1"/>
</dbReference>
<sequence length="352" mass="39215">MRILIVTDAWYPQINGVVRTLTAMRDELTRAGDEVHMLTPEGFRSMPCPTYPEIPLSLVTARNVEKVVRQFLPCAIHIATEGPLGLAARRFCRKLDIPYTTAFHTRFPEYIEARFRIPANWVYPAMRWFHGHSSSVMAPTPTVVESLKDRKFRNVKLWGRGVDIDLFKPGPKAEIPGAKDGPVLLSVGRIAVEKNIGAFLELEAEGTKVVVGDGPQIGELRKKYPDVVFVGAKHGEELVSYYNAADVFVFPSLTDTFGLVMLEAMACGVPVAAYPVMGPKDVVTDEKVGSLHDELGVAVNRALGLKRADCRAFAVERSWENCAKTFRSYLHEFDPAMIHGTLVDRDMNRETI</sequence>
<proteinExistence type="predicted"/>
<dbReference type="GO" id="GO:0016757">
    <property type="term" value="F:glycosyltransferase activity"/>
    <property type="evidence" value="ECO:0007669"/>
    <property type="project" value="TreeGrafter"/>
</dbReference>
<keyword evidence="3" id="KW-1185">Reference proteome</keyword>
<keyword evidence="2" id="KW-0808">Transferase</keyword>